<evidence type="ECO:0000313" key="13">
    <source>
        <dbReference type="EMBL" id="RMZ57089.1"/>
    </source>
</evidence>
<evidence type="ECO:0000256" key="8">
    <source>
        <dbReference type="ARBA" id="ARBA00023274"/>
    </source>
</evidence>
<evidence type="ECO:0000256" key="10">
    <source>
        <dbReference type="ARBA" id="ARBA00038293"/>
    </source>
</evidence>
<keyword evidence="7" id="KW-0539">Nucleus</keyword>
<dbReference type="InterPro" id="IPR047873">
    <property type="entry name" value="Ribosomal_uL16"/>
</dbReference>
<dbReference type="Pfam" id="PF04410">
    <property type="entry name" value="Gar1"/>
    <property type="match status" value="1"/>
</dbReference>
<evidence type="ECO:0000256" key="9">
    <source>
        <dbReference type="ARBA" id="ARBA00026019"/>
    </source>
</evidence>
<comment type="similarity">
    <text evidence="10">Belongs to the GAR1 family.</text>
</comment>
<dbReference type="InterPro" id="IPR036920">
    <property type="entry name" value="Ribosomal_uL16_sf"/>
</dbReference>
<keyword evidence="6" id="KW-0689">Ribosomal protein</keyword>
<dbReference type="GO" id="GO:0005840">
    <property type="term" value="C:ribosome"/>
    <property type="evidence" value="ECO:0007669"/>
    <property type="project" value="UniProtKB-KW"/>
</dbReference>
<dbReference type="Pfam" id="PF00252">
    <property type="entry name" value="Ribosomal_L16"/>
    <property type="match status" value="1"/>
</dbReference>
<dbReference type="InterPro" id="IPR007504">
    <property type="entry name" value="H/ACA_rnp_Gar1/Naf1"/>
</dbReference>
<dbReference type="InterPro" id="IPR016180">
    <property type="entry name" value="Ribosomal_uL16_dom"/>
</dbReference>
<accession>A0A3M7L4E9</accession>
<dbReference type="GO" id="GO:0006364">
    <property type="term" value="P:rRNA processing"/>
    <property type="evidence" value="ECO:0007669"/>
    <property type="project" value="UniProtKB-KW"/>
</dbReference>
<comment type="subunit">
    <text evidence="9">Component of the small ribosomal subunit. Mature ribosomes consist of a small (40S) and a large (60S) subunit. The 40S subunit contains about 33 different proteins and 1 molecule of RNA (18S). The 60S subunit contains about 49 different proteins and 3 molecules of RNA (25S, 5.8S and 5S).</text>
</comment>
<comment type="function">
    <text evidence="11">Required for ribosome biogenesis. Part of a complex which catalyzes pseudouridylation of rRNA. This involves the isomerization of uridine such that the ribose is subsequently attached to C5, instead of the normal N1. Pseudouridine ('psi') residues may serve to stabilize the conformation of rRNAs.</text>
</comment>
<evidence type="ECO:0000256" key="11">
    <source>
        <dbReference type="ARBA" id="ARBA00059623"/>
    </source>
</evidence>
<keyword evidence="4" id="KW-0698">rRNA processing</keyword>
<dbReference type="InterPro" id="IPR001197">
    <property type="entry name" value="Ribosomal_uL16_euk_arch"/>
</dbReference>
<evidence type="ECO:0000256" key="6">
    <source>
        <dbReference type="ARBA" id="ARBA00022980"/>
    </source>
</evidence>
<dbReference type="GO" id="GO:0005730">
    <property type="term" value="C:nucleolus"/>
    <property type="evidence" value="ECO:0007669"/>
    <property type="project" value="UniProtKB-SubCell"/>
</dbReference>
<evidence type="ECO:0000256" key="1">
    <source>
        <dbReference type="ARBA" id="ARBA00004604"/>
    </source>
</evidence>
<feature type="non-terminal residue" evidence="13">
    <location>
        <position position="1"/>
    </location>
</feature>
<comment type="subcellular location">
    <subcellularLocation>
        <location evidence="1">Nucleus</location>
        <location evidence="1">Nucleolus</location>
    </subcellularLocation>
</comment>
<evidence type="ECO:0000256" key="4">
    <source>
        <dbReference type="ARBA" id="ARBA00022552"/>
    </source>
</evidence>
<dbReference type="InterPro" id="IPR015943">
    <property type="entry name" value="WD40/YVTN_repeat-like_dom_sf"/>
</dbReference>
<dbReference type="Gene3D" id="2.130.10.10">
    <property type="entry name" value="YVTN repeat-like/Quinoprotein amine dehydrogenase"/>
    <property type="match status" value="1"/>
</dbReference>
<dbReference type="GO" id="GO:0003723">
    <property type="term" value="F:RNA binding"/>
    <property type="evidence" value="ECO:0007669"/>
    <property type="project" value="UniProtKB-KW"/>
</dbReference>
<evidence type="ECO:0000256" key="3">
    <source>
        <dbReference type="ARBA" id="ARBA00022517"/>
    </source>
</evidence>
<evidence type="ECO:0000256" key="2">
    <source>
        <dbReference type="ARBA" id="ARBA00008931"/>
    </source>
</evidence>
<gene>
    <name evidence="13" type="ORF">APUTEX25_002321</name>
</gene>
<protein>
    <submittedName>
        <fullName evidence="13">Uncharacterized protein</fullName>
    </submittedName>
</protein>
<organism evidence="13 14">
    <name type="scientific">Auxenochlorella protothecoides</name>
    <name type="common">Green microalga</name>
    <name type="synonym">Chlorella protothecoides</name>
    <dbReference type="NCBI Taxonomy" id="3075"/>
    <lineage>
        <taxon>Eukaryota</taxon>
        <taxon>Viridiplantae</taxon>
        <taxon>Chlorophyta</taxon>
        <taxon>core chlorophytes</taxon>
        <taxon>Trebouxiophyceae</taxon>
        <taxon>Chlorellales</taxon>
        <taxon>Chlorellaceae</taxon>
        <taxon>Auxenochlorella</taxon>
    </lineage>
</organism>
<evidence type="ECO:0000313" key="14">
    <source>
        <dbReference type="Proteomes" id="UP000279271"/>
    </source>
</evidence>
<reference evidence="14" key="1">
    <citation type="journal article" date="2018" name="Algal Res.">
        <title>Characterization of plant carbon substrate utilization by Auxenochlorella protothecoides.</title>
        <authorList>
            <person name="Vogler B.W."/>
            <person name="Starkenburg S.R."/>
            <person name="Sudasinghe N."/>
            <person name="Schambach J.Y."/>
            <person name="Rollin J.A."/>
            <person name="Pattathil S."/>
            <person name="Barry A.N."/>
        </authorList>
    </citation>
    <scope>NUCLEOTIDE SEQUENCE [LARGE SCALE GENOMIC DNA]</scope>
    <source>
        <strain evidence="14">UTEX 25</strain>
    </source>
</reference>
<keyword evidence="5" id="KW-0694">RNA-binding</keyword>
<dbReference type="Proteomes" id="UP000279271">
    <property type="component" value="Unassembled WGS sequence"/>
</dbReference>
<dbReference type="AlphaFoldDB" id="A0A3M7L4E9"/>
<dbReference type="InterPro" id="IPR038664">
    <property type="entry name" value="Gar1/Naf1_Cbf5-bd_sf"/>
</dbReference>
<dbReference type="InterPro" id="IPR009000">
    <property type="entry name" value="Transl_B-barrel_sf"/>
</dbReference>
<dbReference type="GO" id="GO:1990904">
    <property type="term" value="C:ribonucleoprotein complex"/>
    <property type="evidence" value="ECO:0007669"/>
    <property type="project" value="UniProtKB-KW"/>
</dbReference>
<dbReference type="SUPFAM" id="SSF50447">
    <property type="entry name" value="Translation proteins"/>
    <property type="match status" value="1"/>
</dbReference>
<evidence type="ECO:0000256" key="12">
    <source>
        <dbReference type="SAM" id="MobiDB-lite"/>
    </source>
</evidence>
<proteinExistence type="inferred from homology"/>
<dbReference type="SUPFAM" id="SSF54686">
    <property type="entry name" value="Ribosomal protein L16p/L10e"/>
    <property type="match status" value="1"/>
</dbReference>
<dbReference type="CDD" id="cd01433">
    <property type="entry name" value="Ribosomal_L16_L10e"/>
    <property type="match status" value="1"/>
</dbReference>
<dbReference type="EMBL" id="QOKY01000130">
    <property type="protein sequence ID" value="RMZ57089.1"/>
    <property type="molecule type" value="Genomic_DNA"/>
</dbReference>
<dbReference type="InterPro" id="IPR011047">
    <property type="entry name" value="Quinoprotein_ADH-like_sf"/>
</dbReference>
<name>A0A3M7L4E9_AUXPR</name>
<evidence type="ECO:0000256" key="7">
    <source>
        <dbReference type="ARBA" id="ARBA00023242"/>
    </source>
</evidence>
<sequence>GAGLFASVMAPPSPLLDPTQSQLATVSGDGRLKIFGVASQRLTADLTPAVSGAIGASGASVDIITSISWGNKAWNTTPTGLEGGVAGLAHSPDARQLLVVGRVGGAAVLDAATGAGVSSFQGPKGPLTGVSVLSEGRALISGTTTSLVDMASGSQLATWTPHASPLAAIAIVSGEAHVATAGKGERSATVWRMAPGRRGKAMRFTAAATLSLRVPARALSAAGMQGQEGGVVVAALLQDGSLEVFVAAELPTKKGLPAVQATRVANTGEGAGVLSATIKSADASGCTLLLASGPAAKPHFQTQHVAFSTDASAPTIIPIMSDESLLVSSPAAIASTAPAAGPGKKGVSIVGVSDVARSTVATPSGPGSKRGAAQASDDEDESMPEVRGRQGRFGRTRRRLVADPGMQPVLGRLHQAVEARLATYQPLLSLAGRLDLVAAVASEAVEVVSAGAVAVSAGTFEHPCEGEAVIKLADSKQIPYFNAPIFLENKTQVGKVEEIFGQINNVFFTVKMSDGVVATSYNKGDKFFIDPAKLLPQERWEKENISSESMEAARIAANKYMVKNAGKDAFHLRVRVHPFHVLRINKMLSCAGADRLQTGMRGAFGKPFALCARVAIGQILLSIRCRDAHVVVAEEALRRAKFKFPGRQKIVVSRNWGFTAFNREDYIQWKQEGRLAADGLNAKLLGNHGPLAARKTHELFEGPARTYKIPVHA</sequence>
<dbReference type="Gene3D" id="2.40.10.230">
    <property type="entry name" value="Probable tRNA pseudouridine synthase domain"/>
    <property type="match status" value="1"/>
</dbReference>
<dbReference type="GO" id="GO:0001522">
    <property type="term" value="P:pseudouridine synthesis"/>
    <property type="evidence" value="ECO:0007669"/>
    <property type="project" value="InterPro"/>
</dbReference>
<dbReference type="FunFam" id="2.40.10.230:FF:000001">
    <property type="entry name" value="H/ACA ribonucleoprotein complex subunit"/>
    <property type="match status" value="1"/>
</dbReference>
<dbReference type="SUPFAM" id="SSF50998">
    <property type="entry name" value="Quinoprotein alcohol dehydrogenase-like"/>
    <property type="match status" value="1"/>
</dbReference>
<feature type="compositionally biased region" description="Basic residues" evidence="12">
    <location>
        <begin position="389"/>
        <end position="399"/>
    </location>
</feature>
<comment type="similarity">
    <text evidence="2">Belongs to the universal ribosomal protein uL16 family.</text>
</comment>
<keyword evidence="8" id="KW-0687">Ribonucleoprotein</keyword>
<dbReference type="Gene3D" id="3.90.1170.10">
    <property type="entry name" value="Ribosomal protein L10e/L16"/>
    <property type="match status" value="1"/>
</dbReference>
<keyword evidence="3" id="KW-0690">Ribosome biogenesis</keyword>
<feature type="region of interest" description="Disordered" evidence="12">
    <location>
        <begin position="358"/>
        <end position="400"/>
    </location>
</feature>
<evidence type="ECO:0000256" key="5">
    <source>
        <dbReference type="ARBA" id="ARBA00022884"/>
    </source>
</evidence>
<comment type="caution">
    <text evidence="13">The sequence shown here is derived from an EMBL/GenBank/DDBJ whole genome shotgun (WGS) entry which is preliminary data.</text>
</comment>
<dbReference type="Gene3D" id="3.30.60.300">
    <property type="match status" value="1"/>
</dbReference>
<dbReference type="GO" id="GO:0006412">
    <property type="term" value="P:translation"/>
    <property type="evidence" value="ECO:0007669"/>
    <property type="project" value="InterPro"/>
</dbReference>
<dbReference type="FunFam" id="3.30.60.300:FF:000003">
    <property type="entry name" value="60S ribosomal protein L10, putative"/>
    <property type="match status" value="1"/>
</dbReference>
<dbReference type="PANTHER" id="PTHR11726">
    <property type="entry name" value="60S RIBOSOMAL PROTEIN L10"/>
    <property type="match status" value="1"/>
</dbReference>
<dbReference type="GO" id="GO:0003735">
    <property type="term" value="F:structural constituent of ribosome"/>
    <property type="evidence" value="ECO:0007669"/>
    <property type="project" value="InterPro"/>
</dbReference>
<dbReference type="NCBIfam" id="NF003239">
    <property type="entry name" value="PRK04199.1-4"/>
    <property type="match status" value="1"/>
</dbReference>